<feature type="region of interest" description="Disordered" evidence="10">
    <location>
        <begin position="572"/>
        <end position="613"/>
    </location>
</feature>
<dbReference type="InterPro" id="IPR058746">
    <property type="entry name" value="Znf_RING-type_Topors"/>
</dbReference>
<dbReference type="InterPro" id="IPR017907">
    <property type="entry name" value="Znf_RING_CS"/>
</dbReference>
<reference evidence="13 14" key="1">
    <citation type="submission" date="2025-05" db="UniProtKB">
        <authorList>
            <consortium name="RefSeq"/>
        </authorList>
    </citation>
    <scope>IDENTIFICATION</scope>
    <source>
        <tissue evidence="13 14">Muscle</tissue>
    </source>
</reference>
<feature type="region of interest" description="Disordered" evidence="10">
    <location>
        <begin position="441"/>
        <end position="557"/>
    </location>
</feature>
<dbReference type="PANTHER" id="PTHR46077">
    <property type="entry name" value="E3 UBIQUITIN-PROTEIN LIGASE TOPORS"/>
    <property type="match status" value="1"/>
</dbReference>
<evidence type="ECO:0000256" key="8">
    <source>
        <dbReference type="ARBA" id="ARBA00023163"/>
    </source>
</evidence>
<dbReference type="SMART" id="SM00184">
    <property type="entry name" value="RING"/>
    <property type="match status" value="1"/>
</dbReference>
<accession>A0ABM1T377</accession>
<evidence type="ECO:0000313" key="17">
    <source>
        <dbReference type="RefSeq" id="XP_022250336.1"/>
    </source>
</evidence>
<proteinExistence type="predicted"/>
<keyword evidence="5 9" id="KW-0863">Zinc-finger</keyword>
<feature type="compositionally biased region" description="Basic and acidic residues" evidence="10">
    <location>
        <begin position="1"/>
        <end position="12"/>
    </location>
</feature>
<dbReference type="RefSeq" id="XP_013782348.1">
    <property type="nucleotide sequence ID" value="XM_013926894.2"/>
</dbReference>
<dbReference type="Pfam" id="PF26084">
    <property type="entry name" value="PWI_Topors"/>
    <property type="match status" value="1"/>
</dbReference>
<evidence type="ECO:0000313" key="13">
    <source>
        <dbReference type="RefSeq" id="XP_013782348.1"/>
    </source>
</evidence>
<dbReference type="RefSeq" id="XP_022250334.1">
    <property type="nucleotide sequence ID" value="XM_022394626.1"/>
</dbReference>
<dbReference type="Gene3D" id="3.30.40.10">
    <property type="entry name" value="Zinc/RING finger domain, C3HC4 (zinc finger)"/>
    <property type="match status" value="1"/>
</dbReference>
<feature type="domain" description="RING-type" evidence="11">
    <location>
        <begin position="53"/>
        <end position="92"/>
    </location>
</feature>
<feature type="region of interest" description="Disordered" evidence="10">
    <location>
        <begin position="1"/>
        <end position="50"/>
    </location>
</feature>
<keyword evidence="8" id="KW-0804">Transcription</keyword>
<dbReference type="EC" id="2.3.2.27" evidence="2"/>
<evidence type="ECO:0000313" key="15">
    <source>
        <dbReference type="RefSeq" id="XP_022250334.1"/>
    </source>
</evidence>
<evidence type="ECO:0000313" key="16">
    <source>
        <dbReference type="RefSeq" id="XP_022250335.1"/>
    </source>
</evidence>
<feature type="compositionally biased region" description="Polar residues" evidence="10">
    <location>
        <begin position="23"/>
        <end position="42"/>
    </location>
</feature>
<feature type="compositionally biased region" description="Basic residues" evidence="10">
    <location>
        <begin position="583"/>
        <end position="607"/>
    </location>
</feature>
<dbReference type="PANTHER" id="PTHR46077:SF1">
    <property type="entry name" value="TOP1 BINDING ARGININE_SERINE RICH PROTEIN, E3 UBIQUITIN LIGASE"/>
    <property type="match status" value="1"/>
</dbReference>
<evidence type="ECO:0000313" key="14">
    <source>
        <dbReference type="RefSeq" id="XP_022250333.1"/>
    </source>
</evidence>
<evidence type="ECO:0000256" key="9">
    <source>
        <dbReference type="PROSITE-ProRule" id="PRU00175"/>
    </source>
</evidence>
<feature type="compositionally biased region" description="Polar residues" evidence="10">
    <location>
        <begin position="539"/>
        <end position="554"/>
    </location>
</feature>
<evidence type="ECO:0000256" key="7">
    <source>
        <dbReference type="ARBA" id="ARBA00023015"/>
    </source>
</evidence>
<evidence type="ECO:0000256" key="4">
    <source>
        <dbReference type="ARBA" id="ARBA00022723"/>
    </source>
</evidence>
<dbReference type="GeneID" id="106466600"/>
<keyword evidence="7" id="KW-0805">Transcription regulation</keyword>
<keyword evidence="12" id="KW-1185">Reference proteome</keyword>
<evidence type="ECO:0000259" key="11">
    <source>
        <dbReference type="PROSITE" id="PS50089"/>
    </source>
</evidence>
<dbReference type="CDD" id="cd16574">
    <property type="entry name" value="RING-HC_Topors"/>
    <property type="match status" value="1"/>
</dbReference>
<evidence type="ECO:0000313" key="12">
    <source>
        <dbReference type="Proteomes" id="UP000694941"/>
    </source>
</evidence>
<dbReference type="InterPro" id="IPR018957">
    <property type="entry name" value="Znf_C3HC4_RING-type"/>
</dbReference>
<sequence>MESKKSVEEHGYEPTIGSEDGLNINSESQQEVKESTQNNNVPSDERVSPEPSCVICLGKPENKSFTDSCFHIFCFACLVEWSKVKAECPLCKQSFRSIIHNVRSLEDYDQYLISVHNVPKSIRSDNSGRRFRYPSTLTSERRRQIRFERSLEFHNYRSTYAPHVTPRTARRERRHHISTSNFRRHIYESGLWVQPLGDGQTGRFRDTSPEFYRQNPACTHRLIPWLNRELVALLGDGGESQLAFLLELVLALIMRFDIRSPEFYEHVRPFFRDRTSHFVHEFFNFARSTYDLINFDRRAVYDIIEQRQDKDNESDNTESDIDVVSIDTNENKPFISVSVSAGSSEPGSNEIIHSNPVAVATIQGVSSLDSFSTRATAYICQTPTPVETNKIKVVGDSESDSDCVVVSYIKSKAERTPEVVDLCSTSDDEQNHKTKVFQECALEGNKGSGQNVSKEKQKSHRSMRSRSYRKCHRKNGRHSSSKESSFYQSSSSDISSYRCNSSRHNTCGSSTQSPTPSLEKSFNDRSRNSHSLSQKKRTPSNSESSGTYSLSFSRRGQHKLKSLVISVKKSASYSCEHKEKHYSSKHKKKHNKSKKPKLHSHHYHHHYSSSNSD</sequence>
<dbReference type="PROSITE" id="PS00518">
    <property type="entry name" value="ZF_RING_1"/>
    <property type="match status" value="1"/>
</dbReference>
<keyword evidence="6" id="KW-0862">Zinc</keyword>
<feature type="compositionally biased region" description="Polar residues" evidence="10">
    <location>
        <begin position="503"/>
        <end position="520"/>
    </location>
</feature>
<evidence type="ECO:0000256" key="3">
    <source>
        <dbReference type="ARBA" id="ARBA00022679"/>
    </source>
</evidence>
<evidence type="ECO:0000256" key="1">
    <source>
        <dbReference type="ARBA" id="ARBA00000900"/>
    </source>
</evidence>
<dbReference type="RefSeq" id="XP_022250335.1">
    <property type="nucleotide sequence ID" value="XM_022394627.1"/>
</dbReference>
<keyword evidence="3" id="KW-0808">Transferase</keyword>
<dbReference type="Proteomes" id="UP000694941">
    <property type="component" value="Unplaced"/>
</dbReference>
<keyword evidence="4" id="KW-0479">Metal-binding</keyword>
<dbReference type="Pfam" id="PF00097">
    <property type="entry name" value="zf-C3HC4"/>
    <property type="match status" value="1"/>
</dbReference>
<dbReference type="RefSeq" id="XP_022250333.1">
    <property type="nucleotide sequence ID" value="XM_022394625.1"/>
</dbReference>
<gene>
    <name evidence="13 14 15 16 17" type="primary">LOC106466600</name>
</gene>
<dbReference type="SUPFAM" id="SSF57850">
    <property type="entry name" value="RING/U-box"/>
    <property type="match status" value="1"/>
</dbReference>
<name>A0ABM1T377_LIMPO</name>
<dbReference type="RefSeq" id="XP_022250336.1">
    <property type="nucleotide sequence ID" value="XM_022394628.1"/>
</dbReference>
<dbReference type="InterPro" id="IPR001841">
    <property type="entry name" value="Znf_RING"/>
</dbReference>
<feature type="compositionally biased region" description="Basic residues" evidence="10">
    <location>
        <begin position="457"/>
        <end position="479"/>
    </location>
</feature>
<protein>
    <recommendedName>
        <fullName evidence="2">RING-type E3 ubiquitin transferase</fullName>
        <ecNumber evidence="2">2.3.2.27</ecNumber>
    </recommendedName>
</protein>
<evidence type="ECO:0000256" key="5">
    <source>
        <dbReference type="ARBA" id="ARBA00022771"/>
    </source>
</evidence>
<evidence type="ECO:0000256" key="10">
    <source>
        <dbReference type="SAM" id="MobiDB-lite"/>
    </source>
</evidence>
<dbReference type="PROSITE" id="PS50089">
    <property type="entry name" value="ZF_RING_2"/>
    <property type="match status" value="1"/>
</dbReference>
<dbReference type="InterPro" id="IPR013083">
    <property type="entry name" value="Znf_RING/FYVE/PHD"/>
</dbReference>
<evidence type="ECO:0000256" key="6">
    <source>
        <dbReference type="ARBA" id="ARBA00022833"/>
    </source>
</evidence>
<comment type="catalytic activity">
    <reaction evidence="1">
        <text>S-ubiquitinyl-[E2 ubiquitin-conjugating enzyme]-L-cysteine + [acceptor protein]-L-lysine = [E2 ubiquitin-conjugating enzyme]-L-cysteine + N(6)-ubiquitinyl-[acceptor protein]-L-lysine.</text>
        <dbReference type="EC" id="2.3.2.27"/>
    </reaction>
</comment>
<evidence type="ECO:0000256" key="2">
    <source>
        <dbReference type="ARBA" id="ARBA00012483"/>
    </source>
</evidence>
<organism evidence="12 14">
    <name type="scientific">Limulus polyphemus</name>
    <name type="common">Atlantic horseshoe crab</name>
    <dbReference type="NCBI Taxonomy" id="6850"/>
    <lineage>
        <taxon>Eukaryota</taxon>
        <taxon>Metazoa</taxon>
        <taxon>Ecdysozoa</taxon>
        <taxon>Arthropoda</taxon>
        <taxon>Chelicerata</taxon>
        <taxon>Merostomata</taxon>
        <taxon>Xiphosura</taxon>
        <taxon>Limulidae</taxon>
        <taxon>Limulus</taxon>
    </lineage>
</organism>
<feature type="compositionally biased region" description="Low complexity" evidence="10">
    <location>
        <begin position="482"/>
        <end position="502"/>
    </location>
</feature>
<dbReference type="InterPro" id="IPR058745">
    <property type="entry name" value="PWI_Topors"/>
</dbReference>